<feature type="transmembrane region" description="Helical" evidence="2">
    <location>
        <begin position="404"/>
        <end position="429"/>
    </location>
</feature>
<evidence type="ECO:0000256" key="1">
    <source>
        <dbReference type="ARBA" id="ARBA00022801"/>
    </source>
</evidence>
<dbReference type="SUPFAM" id="SSF53474">
    <property type="entry name" value="alpha/beta-Hydrolases"/>
    <property type="match status" value="1"/>
</dbReference>
<evidence type="ECO:0000313" key="4">
    <source>
        <dbReference type="EMBL" id="KAF3956404.1"/>
    </source>
</evidence>
<gene>
    <name evidence="4" type="ORF">CMV_018460</name>
</gene>
<keyword evidence="2" id="KW-0472">Membrane</keyword>
<keyword evidence="5" id="KW-1185">Reference proteome</keyword>
<feature type="domain" description="Fungal lipase-type" evidence="3">
    <location>
        <begin position="141"/>
        <end position="278"/>
    </location>
</feature>
<dbReference type="AlphaFoldDB" id="A0A8J4R0Z0"/>
<name>A0A8J4R0Z0_9ROSI</name>
<sequence>MVVRITQPGFPPELRIHRAVGSTQVPFDFYSEKKKSIQNMGKSRWLIWAIIACLLASSSARELKLFKHKEGHESVYNHTLATILVEYASAVYVTDMTQLFTWTCSRCDGLIEKFEIIELVVDIQHCLQSFVGVAKDLNAIVIAFRGTQEHSIMNWIEDLYWKQLDLNYPGMADAMVHRGFYYAYHNTTLRPAILNAVKRAKECYGDIPIMVTGHSMGGAMAAFCGLDLKVNHEAQDVQVMTFGQPRIGNAVFASYYRKLVPNTIRVTNEHDIVPHLPPYYPYFPQKTYHHFPREVWLYNIGLGSLVYNVEKVCDGSGEDPSCSRSVTGTSISDHLVYYGVALMSGEPGTCRIVMDPPVSQILGAKMFKIWPEYEISCKIARECPSRKLWQLIILLQRAGAGKKFVYIQIVYIFILVNMITIDFIPSFLWSI</sequence>
<dbReference type="Proteomes" id="UP000737018">
    <property type="component" value="Unassembled WGS sequence"/>
</dbReference>
<dbReference type="Pfam" id="PF01764">
    <property type="entry name" value="Lipase_3"/>
    <property type="match status" value="1"/>
</dbReference>
<accession>A0A8J4R0Z0</accession>
<dbReference type="PANTHER" id="PTHR45856">
    <property type="entry name" value="ALPHA/BETA-HYDROLASES SUPERFAMILY PROTEIN"/>
    <property type="match status" value="1"/>
</dbReference>
<dbReference type="PANTHER" id="PTHR45856:SF11">
    <property type="entry name" value="FUNGAL LIPASE-LIKE DOMAIN-CONTAINING PROTEIN"/>
    <property type="match status" value="1"/>
</dbReference>
<keyword evidence="2" id="KW-0812">Transmembrane</keyword>
<comment type="caution">
    <text evidence="4">The sequence shown here is derived from an EMBL/GenBank/DDBJ whole genome shotgun (WGS) entry which is preliminary data.</text>
</comment>
<evidence type="ECO:0000256" key="2">
    <source>
        <dbReference type="SAM" id="Phobius"/>
    </source>
</evidence>
<dbReference type="InterPro" id="IPR002921">
    <property type="entry name" value="Fungal_lipase-type"/>
</dbReference>
<dbReference type="GO" id="GO:0006629">
    <property type="term" value="P:lipid metabolic process"/>
    <property type="evidence" value="ECO:0007669"/>
    <property type="project" value="InterPro"/>
</dbReference>
<dbReference type="InterPro" id="IPR029058">
    <property type="entry name" value="AB_hydrolase_fold"/>
</dbReference>
<protein>
    <recommendedName>
        <fullName evidence="3">Fungal lipase-type domain-containing protein</fullName>
    </recommendedName>
</protein>
<dbReference type="EMBL" id="JRKL02003099">
    <property type="protein sequence ID" value="KAF3956404.1"/>
    <property type="molecule type" value="Genomic_DNA"/>
</dbReference>
<keyword evidence="2" id="KW-1133">Transmembrane helix</keyword>
<dbReference type="Gene3D" id="3.40.50.1820">
    <property type="entry name" value="alpha/beta hydrolase"/>
    <property type="match status" value="1"/>
</dbReference>
<organism evidence="4 5">
    <name type="scientific">Castanea mollissima</name>
    <name type="common">Chinese chestnut</name>
    <dbReference type="NCBI Taxonomy" id="60419"/>
    <lineage>
        <taxon>Eukaryota</taxon>
        <taxon>Viridiplantae</taxon>
        <taxon>Streptophyta</taxon>
        <taxon>Embryophyta</taxon>
        <taxon>Tracheophyta</taxon>
        <taxon>Spermatophyta</taxon>
        <taxon>Magnoliopsida</taxon>
        <taxon>eudicotyledons</taxon>
        <taxon>Gunneridae</taxon>
        <taxon>Pentapetalae</taxon>
        <taxon>rosids</taxon>
        <taxon>fabids</taxon>
        <taxon>Fagales</taxon>
        <taxon>Fagaceae</taxon>
        <taxon>Castanea</taxon>
    </lineage>
</organism>
<keyword evidence="1" id="KW-0378">Hydrolase</keyword>
<evidence type="ECO:0000313" key="5">
    <source>
        <dbReference type="Proteomes" id="UP000737018"/>
    </source>
</evidence>
<reference evidence="4" key="1">
    <citation type="submission" date="2020-03" db="EMBL/GenBank/DDBJ databases">
        <title>Castanea mollissima Vanexum genome sequencing.</title>
        <authorList>
            <person name="Staton M."/>
        </authorList>
    </citation>
    <scope>NUCLEOTIDE SEQUENCE</scope>
    <source>
        <tissue evidence="4">Leaf</tissue>
    </source>
</reference>
<dbReference type="CDD" id="cd00519">
    <property type="entry name" value="Lipase_3"/>
    <property type="match status" value="1"/>
</dbReference>
<dbReference type="InterPro" id="IPR051218">
    <property type="entry name" value="Sec_MonoDiacylglyc_Lipase"/>
</dbReference>
<dbReference type="GO" id="GO:0016787">
    <property type="term" value="F:hydrolase activity"/>
    <property type="evidence" value="ECO:0007669"/>
    <property type="project" value="UniProtKB-KW"/>
</dbReference>
<dbReference type="OrthoDB" id="426718at2759"/>
<proteinExistence type="predicted"/>
<evidence type="ECO:0000259" key="3">
    <source>
        <dbReference type="Pfam" id="PF01764"/>
    </source>
</evidence>